<dbReference type="EMBL" id="JBHTJP010000034">
    <property type="protein sequence ID" value="MFD0976827.1"/>
    <property type="molecule type" value="Genomic_DNA"/>
</dbReference>
<name>A0ABW3IFD7_9FLAO</name>
<evidence type="ECO:0000259" key="1">
    <source>
        <dbReference type="Pfam" id="PF21818"/>
    </source>
</evidence>
<evidence type="ECO:0000313" key="2">
    <source>
        <dbReference type="EMBL" id="MFD0976827.1"/>
    </source>
</evidence>
<protein>
    <submittedName>
        <fullName evidence="2">DUF6884 domain-containing protein</fullName>
    </submittedName>
</protein>
<sequence>MKNIVLISCVSKKLDRKATAEKIYTSSLFKKNLTYAKSLKPSGIFILSAKHGLLKLTDEIEPYDKTLNKMSVGEQKEWSRLVINQLKSVADFKNDQFTFLAGKKYRQYLLSELTRVKIPMKGLKIGEQLQWLTKQNSK</sequence>
<organism evidence="2 3">
    <name type="scientific">Salinimicrobium gaetbulicola</name>
    <dbReference type="NCBI Taxonomy" id="999702"/>
    <lineage>
        <taxon>Bacteria</taxon>
        <taxon>Pseudomonadati</taxon>
        <taxon>Bacteroidota</taxon>
        <taxon>Flavobacteriia</taxon>
        <taxon>Flavobacteriales</taxon>
        <taxon>Flavobacteriaceae</taxon>
        <taxon>Salinimicrobium</taxon>
    </lineage>
</organism>
<comment type="caution">
    <text evidence="2">The sequence shown here is derived from an EMBL/GenBank/DDBJ whole genome shotgun (WGS) entry which is preliminary data.</text>
</comment>
<evidence type="ECO:0000313" key="3">
    <source>
        <dbReference type="Proteomes" id="UP001597100"/>
    </source>
</evidence>
<reference evidence="3" key="1">
    <citation type="journal article" date="2019" name="Int. J. Syst. Evol. Microbiol.">
        <title>The Global Catalogue of Microorganisms (GCM) 10K type strain sequencing project: providing services to taxonomists for standard genome sequencing and annotation.</title>
        <authorList>
            <consortium name="The Broad Institute Genomics Platform"/>
            <consortium name="The Broad Institute Genome Sequencing Center for Infectious Disease"/>
            <person name="Wu L."/>
            <person name="Ma J."/>
        </authorList>
    </citation>
    <scope>NUCLEOTIDE SEQUENCE [LARGE SCALE GENOMIC DNA]</scope>
    <source>
        <strain evidence="3">CCUG 60898</strain>
    </source>
</reference>
<gene>
    <name evidence="2" type="ORF">ACFQ1G_08495</name>
</gene>
<proteinExistence type="predicted"/>
<dbReference type="Pfam" id="PF21818">
    <property type="entry name" value="DUF6884"/>
    <property type="match status" value="1"/>
</dbReference>
<dbReference type="InterPro" id="IPR049251">
    <property type="entry name" value="DUF6884"/>
</dbReference>
<accession>A0ABW3IFD7</accession>
<keyword evidence="3" id="KW-1185">Reference proteome</keyword>
<dbReference type="Proteomes" id="UP001597100">
    <property type="component" value="Unassembled WGS sequence"/>
</dbReference>
<feature type="domain" description="DUF6884" evidence="1">
    <location>
        <begin position="4"/>
        <end position="133"/>
    </location>
</feature>
<dbReference type="RefSeq" id="WP_380738578.1">
    <property type="nucleotide sequence ID" value="NZ_JBHTJP010000034.1"/>
</dbReference>